<dbReference type="GO" id="GO:0016757">
    <property type="term" value="F:glycosyltransferase activity"/>
    <property type="evidence" value="ECO:0007669"/>
    <property type="project" value="TreeGrafter"/>
</dbReference>
<dbReference type="PANTHER" id="PTHR45947">
    <property type="entry name" value="SULFOQUINOVOSYL TRANSFERASE SQD2"/>
    <property type="match status" value="1"/>
</dbReference>
<dbReference type="SUPFAM" id="SSF53756">
    <property type="entry name" value="UDP-Glycosyltransferase/glycogen phosphorylase"/>
    <property type="match status" value="1"/>
</dbReference>
<dbReference type="Gene3D" id="3.40.50.2000">
    <property type="entry name" value="Glycogen Phosphorylase B"/>
    <property type="match status" value="2"/>
</dbReference>
<proteinExistence type="predicted"/>
<dbReference type="EMBL" id="NHSD01000115">
    <property type="protein sequence ID" value="MBK5926287.1"/>
    <property type="molecule type" value="Genomic_DNA"/>
</dbReference>
<reference evidence="2" key="2">
    <citation type="journal article" date="2020" name="Microorganisms">
        <title>Osmotic Adaptation and Compatible Solute Biosynthesis of Phototrophic Bacteria as Revealed from Genome Analyses.</title>
        <authorList>
            <person name="Imhoff J.F."/>
            <person name="Rahn T."/>
            <person name="Kunzel S."/>
            <person name="Keller A."/>
            <person name="Neulinger S.C."/>
        </authorList>
    </citation>
    <scope>NUCLEOTIDE SEQUENCE</scope>
    <source>
        <strain evidence="2">LMG 28126</strain>
    </source>
</reference>
<dbReference type="Proteomes" id="UP000706333">
    <property type="component" value="Unassembled WGS sequence"/>
</dbReference>
<dbReference type="AlphaFoldDB" id="A0A934TI44"/>
<dbReference type="InterPro" id="IPR028098">
    <property type="entry name" value="Glyco_trans_4-like_N"/>
</dbReference>
<name>A0A934TI44_9RHOB</name>
<keyword evidence="3" id="KW-1185">Reference proteome</keyword>
<accession>A0A934TI44</accession>
<evidence type="ECO:0000259" key="1">
    <source>
        <dbReference type="Pfam" id="PF13439"/>
    </source>
</evidence>
<gene>
    <name evidence="2" type="ORF">CCR87_02775</name>
</gene>
<dbReference type="CDD" id="cd03814">
    <property type="entry name" value="GT4-like"/>
    <property type="match status" value="1"/>
</dbReference>
<reference evidence="2" key="1">
    <citation type="submission" date="2017-05" db="EMBL/GenBank/DDBJ databases">
        <authorList>
            <person name="Imhoff J.F."/>
            <person name="Rahn T."/>
            <person name="Kuenzel S."/>
            <person name="Neulinger S.C."/>
        </authorList>
    </citation>
    <scope>NUCLEOTIDE SEQUENCE</scope>
    <source>
        <strain evidence="2">LMG 28126</strain>
    </source>
</reference>
<dbReference type="InterPro" id="IPR050194">
    <property type="entry name" value="Glycosyltransferase_grp1"/>
</dbReference>
<evidence type="ECO:0000313" key="3">
    <source>
        <dbReference type="Proteomes" id="UP000706333"/>
    </source>
</evidence>
<dbReference type="PANTHER" id="PTHR45947:SF3">
    <property type="entry name" value="SULFOQUINOVOSYL TRANSFERASE SQD2"/>
    <property type="match status" value="1"/>
</dbReference>
<organism evidence="2 3">
    <name type="scientific">Rhodobaculum claviforme</name>
    <dbReference type="NCBI Taxonomy" id="1549854"/>
    <lineage>
        <taxon>Bacteria</taxon>
        <taxon>Pseudomonadati</taxon>
        <taxon>Pseudomonadota</taxon>
        <taxon>Alphaproteobacteria</taxon>
        <taxon>Rhodobacterales</taxon>
        <taxon>Paracoccaceae</taxon>
        <taxon>Rhodobaculum</taxon>
    </lineage>
</organism>
<sequence>MGAIAGTTTGGRGLAGWARDPVGCVGPVHAPALPPDAGGAGLPGRILIVSDAWAPQVNGVVRSYENIARVLCGQGRVVKVIGPADFVTLPLPGYPGIPLALAPRRRLAAMIEAFAPHAVHVAVEGPLGWAARRHCLRRGRPFSTAFHTNFPAYAALRAPRPLGGAVARGAAAVARRFHAPARLTHVATPSVEAQLRDWGFAGRFARLSHGVDCGLFHPGARRPRGDVPVLLHVGRIAPEKNIEAFLALSESETGPVRKVVVGDGPQLPALRQRYRDVSFRGLLTGAALAQAYRSADVFVFPSRTDTFGLVLIEALASGLPIAAHDVPGPRDIVTDPCLGALDADLGRAIRRALAAPGSPRARHAHVRDRYSWDAVAATFLAHCAEVRG</sequence>
<dbReference type="Pfam" id="PF13692">
    <property type="entry name" value="Glyco_trans_1_4"/>
    <property type="match status" value="1"/>
</dbReference>
<evidence type="ECO:0000313" key="2">
    <source>
        <dbReference type="EMBL" id="MBK5926287.1"/>
    </source>
</evidence>
<comment type="caution">
    <text evidence="2">The sequence shown here is derived from an EMBL/GenBank/DDBJ whole genome shotgun (WGS) entry which is preliminary data.</text>
</comment>
<dbReference type="Pfam" id="PF13439">
    <property type="entry name" value="Glyco_transf_4"/>
    <property type="match status" value="1"/>
</dbReference>
<protein>
    <recommendedName>
        <fullName evidence="1">Glycosyltransferase subfamily 4-like N-terminal domain-containing protein</fullName>
    </recommendedName>
</protein>
<feature type="domain" description="Glycosyltransferase subfamily 4-like N-terminal" evidence="1">
    <location>
        <begin position="57"/>
        <end position="213"/>
    </location>
</feature>